<dbReference type="PROSITE" id="PS50197">
    <property type="entry name" value="BEACH"/>
    <property type="match status" value="1"/>
</dbReference>
<name>A0A8S3FT90_9BILA</name>
<dbReference type="GO" id="GO:0005829">
    <property type="term" value="C:cytosol"/>
    <property type="evidence" value="ECO:0007669"/>
    <property type="project" value="TreeGrafter"/>
</dbReference>
<dbReference type="PANTHER" id="PTHR13743:SF112">
    <property type="entry name" value="BEACH DOMAIN-CONTAINING PROTEIN"/>
    <property type="match status" value="1"/>
</dbReference>
<dbReference type="SMART" id="SM01026">
    <property type="entry name" value="Beach"/>
    <property type="match status" value="1"/>
</dbReference>
<gene>
    <name evidence="2" type="ORF">BYL167_LOCUS69313</name>
</gene>
<evidence type="ECO:0000313" key="3">
    <source>
        <dbReference type="Proteomes" id="UP000681967"/>
    </source>
</evidence>
<dbReference type="Proteomes" id="UP000681967">
    <property type="component" value="Unassembled WGS sequence"/>
</dbReference>
<dbReference type="SUPFAM" id="SSF81837">
    <property type="entry name" value="BEACH domain"/>
    <property type="match status" value="1"/>
</dbReference>
<accession>A0A8S3FT90</accession>
<dbReference type="GO" id="GO:0016020">
    <property type="term" value="C:membrane"/>
    <property type="evidence" value="ECO:0007669"/>
    <property type="project" value="TreeGrafter"/>
</dbReference>
<organism evidence="2 3">
    <name type="scientific">Rotaria magnacalcarata</name>
    <dbReference type="NCBI Taxonomy" id="392030"/>
    <lineage>
        <taxon>Eukaryota</taxon>
        <taxon>Metazoa</taxon>
        <taxon>Spiralia</taxon>
        <taxon>Gnathifera</taxon>
        <taxon>Rotifera</taxon>
        <taxon>Eurotatoria</taxon>
        <taxon>Bdelloidea</taxon>
        <taxon>Philodinida</taxon>
        <taxon>Philodinidae</taxon>
        <taxon>Rotaria</taxon>
    </lineage>
</organism>
<protein>
    <recommendedName>
        <fullName evidence="1">BEACH domain-containing protein</fullName>
    </recommendedName>
</protein>
<comment type="caution">
    <text evidence="2">The sequence shown here is derived from an EMBL/GenBank/DDBJ whole genome shotgun (WGS) entry which is preliminary data.</text>
</comment>
<dbReference type="GO" id="GO:0019901">
    <property type="term" value="F:protein kinase binding"/>
    <property type="evidence" value="ECO:0007669"/>
    <property type="project" value="TreeGrafter"/>
</dbReference>
<feature type="non-terminal residue" evidence="2">
    <location>
        <position position="199"/>
    </location>
</feature>
<dbReference type="InterPro" id="IPR000409">
    <property type="entry name" value="BEACH_dom"/>
</dbReference>
<reference evidence="2" key="1">
    <citation type="submission" date="2021-02" db="EMBL/GenBank/DDBJ databases">
        <authorList>
            <person name="Nowell W R."/>
        </authorList>
    </citation>
    <scope>NUCLEOTIDE SEQUENCE</scope>
</reference>
<dbReference type="Gene3D" id="1.10.1540.10">
    <property type="entry name" value="BEACH domain"/>
    <property type="match status" value="1"/>
</dbReference>
<dbReference type="EMBL" id="CAJOBH010250015">
    <property type="protein sequence ID" value="CAF5135889.1"/>
    <property type="molecule type" value="Genomic_DNA"/>
</dbReference>
<evidence type="ECO:0000259" key="1">
    <source>
        <dbReference type="PROSITE" id="PS50197"/>
    </source>
</evidence>
<feature type="domain" description="BEACH" evidence="1">
    <location>
        <begin position="1"/>
        <end position="199"/>
    </location>
</feature>
<dbReference type="PANTHER" id="PTHR13743">
    <property type="entry name" value="BEIGE/BEACH-RELATED"/>
    <property type="match status" value="1"/>
</dbReference>
<dbReference type="AlphaFoldDB" id="A0A8S3FT90"/>
<dbReference type="Pfam" id="PF02138">
    <property type="entry name" value="Beach"/>
    <property type="match status" value="1"/>
</dbReference>
<dbReference type="GO" id="GO:0008104">
    <property type="term" value="P:intracellular protein localization"/>
    <property type="evidence" value="ECO:0007669"/>
    <property type="project" value="TreeGrafter"/>
</dbReference>
<dbReference type="InterPro" id="IPR036372">
    <property type="entry name" value="BEACH_dom_sf"/>
</dbReference>
<dbReference type="InterPro" id="IPR050865">
    <property type="entry name" value="BEACH_Domain"/>
</dbReference>
<evidence type="ECO:0000313" key="2">
    <source>
        <dbReference type="EMBL" id="CAF5135889.1"/>
    </source>
</evidence>
<sequence length="199" mass="23476">MTPQGILKESKLTEKWVTREISNFDYLMMLNTVAGRTYNDLNQYPIFPWILKDYTSEVLDMNDPNIFRDFSKPIGIQNPKHIEDVRLIYESFDDPTGLMKKFHYARNYSNAASVMHYLIRMEPFTTYHIQLQSGKFDIADRQFHSFQSAWLNIMDSPNQVKELIPEFFYLSEFLVNSNKFDLGKLQISNQILNDVQLPP</sequence>
<dbReference type="CDD" id="cd06071">
    <property type="entry name" value="Beach"/>
    <property type="match status" value="1"/>
</dbReference>
<proteinExistence type="predicted"/>